<feature type="domain" description="GFO/IDH/MocA-like oxidoreductase" evidence="2">
    <location>
        <begin position="131"/>
        <end position="249"/>
    </location>
</feature>
<dbReference type="InterPro" id="IPR055170">
    <property type="entry name" value="GFO_IDH_MocA-like_dom"/>
</dbReference>
<organism evidence="3 4">
    <name type="scientific">Stieleria marina</name>
    <dbReference type="NCBI Taxonomy" id="1930275"/>
    <lineage>
        <taxon>Bacteria</taxon>
        <taxon>Pseudomonadati</taxon>
        <taxon>Planctomycetota</taxon>
        <taxon>Planctomycetia</taxon>
        <taxon>Pirellulales</taxon>
        <taxon>Pirellulaceae</taxon>
        <taxon>Stieleria</taxon>
    </lineage>
</organism>
<dbReference type="PANTHER" id="PTHR46368">
    <property type="match status" value="1"/>
</dbReference>
<dbReference type="EMBL" id="CP036526">
    <property type="protein sequence ID" value="QDT10243.1"/>
    <property type="molecule type" value="Genomic_DNA"/>
</dbReference>
<dbReference type="SUPFAM" id="SSF51735">
    <property type="entry name" value="NAD(P)-binding Rossmann-fold domains"/>
    <property type="match status" value="1"/>
</dbReference>
<keyword evidence="4" id="KW-1185">Reference proteome</keyword>
<dbReference type="Proteomes" id="UP000319817">
    <property type="component" value="Chromosome"/>
</dbReference>
<dbReference type="Gene3D" id="3.40.50.720">
    <property type="entry name" value="NAD(P)-binding Rossmann-like Domain"/>
    <property type="match status" value="1"/>
</dbReference>
<dbReference type="GO" id="GO:0033712">
    <property type="term" value="F:1,5-anhydro-D-fructose reductase (1,5-anhydro-D-mannitol-forming) activity"/>
    <property type="evidence" value="ECO:0007669"/>
    <property type="project" value="UniProtKB-EC"/>
</dbReference>
<evidence type="ECO:0000259" key="2">
    <source>
        <dbReference type="Pfam" id="PF22725"/>
    </source>
</evidence>
<feature type="domain" description="Gfo/Idh/MocA-like oxidoreductase N-terminal" evidence="1">
    <location>
        <begin position="3"/>
        <end position="117"/>
    </location>
</feature>
<protein>
    <submittedName>
        <fullName evidence="3">1,5-anhydro-D-fructose reductase</fullName>
        <ecNumber evidence="3">1.1.1.292</ecNumber>
    </submittedName>
</protein>
<evidence type="ECO:0000259" key="1">
    <source>
        <dbReference type="Pfam" id="PF01408"/>
    </source>
</evidence>
<dbReference type="GO" id="GO:0000166">
    <property type="term" value="F:nucleotide binding"/>
    <property type="evidence" value="ECO:0007669"/>
    <property type="project" value="InterPro"/>
</dbReference>
<dbReference type="InterPro" id="IPR000683">
    <property type="entry name" value="Gfo/Idh/MocA-like_OxRdtase_N"/>
</dbReference>
<dbReference type="Pfam" id="PF22725">
    <property type="entry name" value="GFO_IDH_MocA_C3"/>
    <property type="match status" value="1"/>
</dbReference>
<dbReference type="EC" id="1.1.1.292" evidence="3"/>
<dbReference type="InterPro" id="IPR036291">
    <property type="entry name" value="NAD(P)-bd_dom_sf"/>
</dbReference>
<gene>
    <name evidence="3" type="primary">afr_3</name>
    <name evidence="3" type="ORF">K239x_21990</name>
</gene>
<dbReference type="Gene3D" id="3.30.360.10">
    <property type="entry name" value="Dihydrodipicolinate Reductase, domain 2"/>
    <property type="match status" value="1"/>
</dbReference>
<accession>A0A517NT00</accession>
<dbReference type="RefSeq" id="WP_145417748.1">
    <property type="nucleotide sequence ID" value="NZ_CP036526.1"/>
</dbReference>
<dbReference type="Pfam" id="PF01408">
    <property type="entry name" value="GFO_IDH_MocA"/>
    <property type="match status" value="1"/>
</dbReference>
<name>A0A517NT00_9BACT</name>
<dbReference type="PANTHER" id="PTHR46368:SF4">
    <property type="entry name" value="OS10G0403700 PROTEIN"/>
    <property type="match status" value="1"/>
</dbReference>
<sequence>MSVRFGIIGTGRITRRLVADLQSTDNVSVSAIASRTDERARWYADQYGIANAVTGYQELIDRDDVDAVYISLPPSLHKEWSIAAANASKHILCEKPLALTTDEATQIDQAAKANQVRWLDATAWLHHGRTQAIASAIADGRLGKVGHISAAVSFFQPFQSGDHRLDASLGGGCLLDLAWYAGGLIRFAAKGLPTKVFASAIDDSEIGSGVPQRVTAMLWFDDNVTATLSCGYDTATRKWFEIAGSAASVVCDDFTRPWADKPARCWIHAASGDVQQLAYEGNQEQEMILRLIGDSPLDSLQCQAIDTHRILDALAESIRLGEPVSV</sequence>
<proteinExistence type="predicted"/>
<reference evidence="3 4" key="1">
    <citation type="submission" date="2019-02" db="EMBL/GenBank/DDBJ databases">
        <title>Deep-cultivation of Planctomycetes and their phenomic and genomic characterization uncovers novel biology.</title>
        <authorList>
            <person name="Wiegand S."/>
            <person name="Jogler M."/>
            <person name="Boedeker C."/>
            <person name="Pinto D."/>
            <person name="Vollmers J."/>
            <person name="Rivas-Marin E."/>
            <person name="Kohn T."/>
            <person name="Peeters S.H."/>
            <person name="Heuer A."/>
            <person name="Rast P."/>
            <person name="Oberbeckmann S."/>
            <person name="Bunk B."/>
            <person name="Jeske O."/>
            <person name="Meyerdierks A."/>
            <person name="Storesund J.E."/>
            <person name="Kallscheuer N."/>
            <person name="Luecker S."/>
            <person name="Lage O.M."/>
            <person name="Pohl T."/>
            <person name="Merkel B.J."/>
            <person name="Hornburger P."/>
            <person name="Mueller R.-W."/>
            <person name="Bruemmer F."/>
            <person name="Labrenz M."/>
            <person name="Spormann A.M."/>
            <person name="Op den Camp H."/>
            <person name="Overmann J."/>
            <person name="Amann R."/>
            <person name="Jetten M.S.M."/>
            <person name="Mascher T."/>
            <person name="Medema M.H."/>
            <person name="Devos D.P."/>
            <person name="Kaster A.-K."/>
            <person name="Ovreas L."/>
            <person name="Rohde M."/>
            <person name="Galperin M.Y."/>
            <person name="Jogler C."/>
        </authorList>
    </citation>
    <scope>NUCLEOTIDE SEQUENCE [LARGE SCALE GENOMIC DNA]</scope>
    <source>
        <strain evidence="3 4">K23_9</strain>
    </source>
</reference>
<keyword evidence="3" id="KW-0560">Oxidoreductase</keyword>
<dbReference type="SUPFAM" id="SSF55347">
    <property type="entry name" value="Glyceraldehyde-3-phosphate dehydrogenase-like, C-terminal domain"/>
    <property type="match status" value="1"/>
</dbReference>
<evidence type="ECO:0000313" key="3">
    <source>
        <dbReference type="EMBL" id="QDT10243.1"/>
    </source>
</evidence>
<dbReference type="AlphaFoldDB" id="A0A517NT00"/>
<dbReference type="OrthoDB" id="9783105at2"/>
<evidence type="ECO:0000313" key="4">
    <source>
        <dbReference type="Proteomes" id="UP000319817"/>
    </source>
</evidence>